<dbReference type="Pfam" id="PF00008">
    <property type="entry name" value="EGF"/>
    <property type="match status" value="1"/>
</dbReference>
<dbReference type="InterPro" id="IPR000152">
    <property type="entry name" value="EGF-type_Asp/Asn_hydroxyl_site"/>
</dbReference>
<dbReference type="FunFam" id="2.10.25.10:FF:000038">
    <property type="entry name" value="Fibrillin 2"/>
    <property type="match status" value="1"/>
</dbReference>
<dbReference type="Pfam" id="PF07645">
    <property type="entry name" value="EGF_CA"/>
    <property type="match status" value="1"/>
</dbReference>
<dbReference type="InterPro" id="IPR051022">
    <property type="entry name" value="Notch_Cell-Fate_Det"/>
</dbReference>
<keyword evidence="9" id="KW-1185">Reference proteome</keyword>
<dbReference type="InterPro" id="IPR049883">
    <property type="entry name" value="NOTCH1_EGF-like"/>
</dbReference>
<dbReference type="SMART" id="SM00181">
    <property type="entry name" value="EGF"/>
    <property type="match status" value="3"/>
</dbReference>
<sequence>MSETIPCAHCSNGGTCVTFGPQESEYKCLCPAGFHGRHCEADIDECESQLAFACPPGATCSNTIGSYACHCPLGQIMLRSACVNKLTCRDNPCRNGALCYNVHGAHRDYSCECELGFRGVDCEEVVPECAPNTCGSHGVCYSTDKDMLDVVVVGTGIFVSILFFGCAILYMAFVVRRYRVYQERNQSDGWRLFMRTMKDTCLCKAFREQSSPKRSSIGPPSKAATGRLKIINERIDQAQHAVMQEFRSLSVQLSKTALRSPAARRSLAEVQHLLEDSV</sequence>
<evidence type="ECO:0000256" key="1">
    <source>
        <dbReference type="ARBA" id="ARBA00022536"/>
    </source>
</evidence>
<dbReference type="AlphaFoldDB" id="A0A1D1UQU0"/>
<proteinExistence type="predicted"/>
<dbReference type="Gene3D" id="2.10.25.10">
    <property type="entry name" value="Laminin"/>
    <property type="match status" value="3"/>
</dbReference>
<evidence type="ECO:0000256" key="5">
    <source>
        <dbReference type="PROSITE-ProRule" id="PRU00076"/>
    </source>
</evidence>
<organism evidence="8 9">
    <name type="scientific">Ramazzottius varieornatus</name>
    <name type="common">Water bear</name>
    <name type="synonym">Tardigrade</name>
    <dbReference type="NCBI Taxonomy" id="947166"/>
    <lineage>
        <taxon>Eukaryota</taxon>
        <taxon>Metazoa</taxon>
        <taxon>Ecdysozoa</taxon>
        <taxon>Tardigrada</taxon>
        <taxon>Eutardigrada</taxon>
        <taxon>Parachela</taxon>
        <taxon>Hypsibioidea</taxon>
        <taxon>Ramazzottiidae</taxon>
        <taxon>Ramazzottius</taxon>
    </lineage>
</organism>
<evidence type="ECO:0000256" key="6">
    <source>
        <dbReference type="SAM" id="Phobius"/>
    </source>
</evidence>
<gene>
    <name evidence="8" type="primary">RvY_02527-1</name>
    <name evidence="8" type="synonym">RvY_02527.1</name>
    <name evidence="8" type="ORF">RvY_02527</name>
</gene>
<feature type="domain" description="EGF-like" evidence="7">
    <location>
        <begin position="3"/>
        <end position="40"/>
    </location>
</feature>
<dbReference type="SUPFAM" id="SSF57196">
    <property type="entry name" value="EGF/Laminin"/>
    <property type="match status" value="3"/>
</dbReference>
<accession>A0A1D1UQU0</accession>
<feature type="transmembrane region" description="Helical" evidence="6">
    <location>
        <begin position="150"/>
        <end position="175"/>
    </location>
</feature>
<evidence type="ECO:0000313" key="9">
    <source>
        <dbReference type="Proteomes" id="UP000186922"/>
    </source>
</evidence>
<dbReference type="Proteomes" id="UP000186922">
    <property type="component" value="Unassembled WGS sequence"/>
</dbReference>
<dbReference type="STRING" id="947166.A0A1D1UQU0"/>
<dbReference type="GO" id="GO:0005509">
    <property type="term" value="F:calcium ion binding"/>
    <property type="evidence" value="ECO:0007669"/>
    <property type="project" value="InterPro"/>
</dbReference>
<dbReference type="PANTHER" id="PTHR24049">
    <property type="entry name" value="CRUMBS FAMILY MEMBER"/>
    <property type="match status" value="1"/>
</dbReference>
<reference evidence="8 9" key="1">
    <citation type="journal article" date="2016" name="Nat. Commun.">
        <title>Extremotolerant tardigrade genome and improved radiotolerance of human cultured cells by tardigrade-unique protein.</title>
        <authorList>
            <person name="Hashimoto T."/>
            <person name="Horikawa D.D."/>
            <person name="Saito Y."/>
            <person name="Kuwahara H."/>
            <person name="Kozuka-Hata H."/>
            <person name="Shin-I T."/>
            <person name="Minakuchi Y."/>
            <person name="Ohishi K."/>
            <person name="Motoyama A."/>
            <person name="Aizu T."/>
            <person name="Enomoto A."/>
            <person name="Kondo K."/>
            <person name="Tanaka S."/>
            <person name="Hara Y."/>
            <person name="Koshikawa S."/>
            <person name="Sagara H."/>
            <person name="Miura T."/>
            <person name="Yokobori S."/>
            <person name="Miyagawa K."/>
            <person name="Suzuki Y."/>
            <person name="Kubo T."/>
            <person name="Oyama M."/>
            <person name="Kohara Y."/>
            <person name="Fujiyama A."/>
            <person name="Arakawa K."/>
            <person name="Katayama T."/>
            <person name="Toyoda A."/>
            <person name="Kunieda T."/>
        </authorList>
    </citation>
    <scope>NUCLEOTIDE SEQUENCE [LARGE SCALE GENOMIC DNA]</scope>
    <source>
        <strain evidence="8 9">YOKOZUNA-1</strain>
    </source>
</reference>
<keyword evidence="6" id="KW-1133">Transmembrane helix</keyword>
<feature type="domain" description="EGF-like" evidence="7">
    <location>
        <begin position="84"/>
        <end position="123"/>
    </location>
</feature>
<dbReference type="EMBL" id="BDGG01000001">
    <property type="protein sequence ID" value="GAU90052.1"/>
    <property type="molecule type" value="Genomic_DNA"/>
</dbReference>
<comment type="caution">
    <text evidence="5">Lacks conserved residue(s) required for the propagation of feature annotation.</text>
</comment>
<dbReference type="InterPro" id="IPR000742">
    <property type="entry name" value="EGF"/>
</dbReference>
<keyword evidence="6" id="KW-0812">Transmembrane</keyword>
<keyword evidence="4 5" id="KW-1015">Disulfide bond</keyword>
<dbReference type="OrthoDB" id="283575at2759"/>
<evidence type="ECO:0000256" key="2">
    <source>
        <dbReference type="ARBA" id="ARBA00022729"/>
    </source>
</evidence>
<keyword evidence="6" id="KW-0472">Membrane</keyword>
<keyword evidence="1 5" id="KW-0245">EGF-like domain</keyword>
<comment type="caution">
    <text evidence="8">The sequence shown here is derived from an EMBL/GenBank/DDBJ whole genome shotgun (WGS) entry which is preliminary data.</text>
</comment>
<evidence type="ECO:0000256" key="4">
    <source>
        <dbReference type="ARBA" id="ARBA00023157"/>
    </source>
</evidence>
<feature type="disulfide bond" evidence="5">
    <location>
        <begin position="113"/>
        <end position="122"/>
    </location>
</feature>
<evidence type="ECO:0000313" key="8">
    <source>
        <dbReference type="EMBL" id="GAU90052.1"/>
    </source>
</evidence>
<dbReference type="InterPro" id="IPR001881">
    <property type="entry name" value="EGF-like_Ca-bd_dom"/>
</dbReference>
<dbReference type="PROSITE" id="PS50026">
    <property type="entry name" value="EGF_3"/>
    <property type="match status" value="3"/>
</dbReference>
<feature type="disulfide bond" evidence="5">
    <location>
        <begin position="30"/>
        <end position="39"/>
    </location>
</feature>
<keyword evidence="3" id="KW-0677">Repeat</keyword>
<dbReference type="PROSITE" id="PS00010">
    <property type="entry name" value="ASX_HYDROXYL"/>
    <property type="match status" value="1"/>
</dbReference>
<protein>
    <recommendedName>
        <fullName evidence="7">EGF-like domain-containing protein</fullName>
    </recommendedName>
</protein>
<dbReference type="CDD" id="cd00054">
    <property type="entry name" value="EGF_CA"/>
    <property type="match status" value="3"/>
</dbReference>
<dbReference type="PROSITE" id="PS00022">
    <property type="entry name" value="EGF_1"/>
    <property type="match status" value="2"/>
</dbReference>
<dbReference type="PROSITE" id="PS01186">
    <property type="entry name" value="EGF_2"/>
    <property type="match status" value="2"/>
</dbReference>
<name>A0A1D1UQU0_RAMVA</name>
<feature type="domain" description="EGF-like" evidence="7">
    <location>
        <begin position="42"/>
        <end position="81"/>
    </location>
</feature>
<dbReference type="InterPro" id="IPR018097">
    <property type="entry name" value="EGF_Ca-bd_CS"/>
</dbReference>
<dbReference type="FunFam" id="2.10.25.10:FF:000118">
    <property type="entry name" value="protein delta homolog 2"/>
    <property type="match status" value="1"/>
</dbReference>
<evidence type="ECO:0000256" key="3">
    <source>
        <dbReference type="ARBA" id="ARBA00022737"/>
    </source>
</evidence>
<evidence type="ECO:0000259" key="7">
    <source>
        <dbReference type="PROSITE" id="PS50026"/>
    </source>
</evidence>
<keyword evidence="2" id="KW-0732">Signal</keyword>
<dbReference type="PROSITE" id="PS01187">
    <property type="entry name" value="EGF_CA"/>
    <property type="match status" value="1"/>
</dbReference>
<dbReference type="SMART" id="SM00179">
    <property type="entry name" value="EGF_CA"/>
    <property type="match status" value="3"/>
</dbReference>